<dbReference type="EMBL" id="JAVIZA010000001">
    <property type="protein sequence ID" value="MDR6168230.1"/>
    <property type="molecule type" value="Genomic_DNA"/>
</dbReference>
<dbReference type="InterPro" id="IPR011013">
    <property type="entry name" value="Gal_mutarotase_sf_dom"/>
</dbReference>
<sequence>MTRVRMGSDDLVAVVESDGARISSLRHLPTGRELLASTPWADDPADAFVMADSSAQWHRAYRGGWHLLLPRAGDSPATASPPQPFHGEAAWRTWRLTGSRNACRASVVLRTLPLAIDRSMSVRANMLVIETAVRNVGSEPVNHGWAEHPAFAGDLFGPASTVRTGDRVVRLDPAPAASFADLAAPAGKVTITAPEAGVEVALSWDASLLPRLYVWQEQRGSAGFPWWGAVDAVGLEPAADPYGTPLDALGSLSLAPGETRESVISVRVDQLGDVAPEATS</sequence>
<comment type="caution">
    <text evidence="1">The sequence shown here is derived from an EMBL/GenBank/DDBJ whole genome shotgun (WGS) entry which is preliminary data.</text>
</comment>
<keyword evidence="2" id="KW-1185">Reference proteome</keyword>
<name>A0ABU1I2X0_9MICO</name>
<dbReference type="Proteomes" id="UP001260188">
    <property type="component" value="Unassembled WGS sequence"/>
</dbReference>
<evidence type="ECO:0000313" key="2">
    <source>
        <dbReference type="Proteomes" id="UP001260188"/>
    </source>
</evidence>
<accession>A0ABU1I2X0</accession>
<evidence type="ECO:0000313" key="1">
    <source>
        <dbReference type="EMBL" id="MDR6168230.1"/>
    </source>
</evidence>
<dbReference type="RefSeq" id="WP_309667070.1">
    <property type="nucleotide sequence ID" value="NZ_JAVIZA010000001.1"/>
</dbReference>
<protein>
    <submittedName>
        <fullName evidence="1">Galactose mutarotase-like enzyme</fullName>
    </submittedName>
</protein>
<dbReference type="InterPro" id="IPR014718">
    <property type="entry name" value="GH-type_carb-bd"/>
</dbReference>
<organism evidence="1 2">
    <name type="scientific">Microbacterium paludicola</name>
    <dbReference type="NCBI Taxonomy" id="300019"/>
    <lineage>
        <taxon>Bacteria</taxon>
        <taxon>Bacillati</taxon>
        <taxon>Actinomycetota</taxon>
        <taxon>Actinomycetes</taxon>
        <taxon>Micrococcales</taxon>
        <taxon>Microbacteriaceae</taxon>
        <taxon>Microbacterium</taxon>
    </lineage>
</organism>
<dbReference type="SUPFAM" id="SSF74650">
    <property type="entry name" value="Galactose mutarotase-like"/>
    <property type="match status" value="1"/>
</dbReference>
<gene>
    <name evidence="1" type="ORF">QE367_002434</name>
</gene>
<dbReference type="Gene3D" id="2.70.98.10">
    <property type="match status" value="1"/>
</dbReference>
<proteinExistence type="predicted"/>
<reference evidence="1 2" key="1">
    <citation type="submission" date="2023-08" db="EMBL/GenBank/DDBJ databases">
        <title>Functional and genomic diversity of the sorghum phyllosphere microbiome.</title>
        <authorList>
            <person name="Shade A."/>
        </authorList>
    </citation>
    <scope>NUCLEOTIDE SEQUENCE [LARGE SCALE GENOMIC DNA]</scope>
    <source>
        <strain evidence="1 2">SORGH_AS_0919</strain>
    </source>
</reference>